<name>A0ABV7GCJ1_9GAMM</name>
<reference evidence="3" key="1">
    <citation type="journal article" date="2019" name="Int. J. Syst. Evol. Microbiol.">
        <title>The Global Catalogue of Microorganisms (GCM) 10K type strain sequencing project: providing services to taxonomists for standard genome sequencing and annotation.</title>
        <authorList>
            <consortium name="The Broad Institute Genomics Platform"/>
            <consortium name="The Broad Institute Genome Sequencing Center for Infectious Disease"/>
            <person name="Wu L."/>
            <person name="Ma J."/>
        </authorList>
    </citation>
    <scope>NUCLEOTIDE SEQUENCE [LARGE SCALE GENOMIC DNA]</scope>
    <source>
        <strain evidence="3">KCTC 52277</strain>
    </source>
</reference>
<organism evidence="2 3">
    <name type="scientific">Shewanella submarina</name>
    <dbReference type="NCBI Taxonomy" id="2016376"/>
    <lineage>
        <taxon>Bacteria</taxon>
        <taxon>Pseudomonadati</taxon>
        <taxon>Pseudomonadota</taxon>
        <taxon>Gammaproteobacteria</taxon>
        <taxon>Alteromonadales</taxon>
        <taxon>Shewanellaceae</taxon>
        <taxon>Shewanella</taxon>
    </lineage>
</organism>
<keyword evidence="1" id="KW-0472">Membrane</keyword>
<accession>A0ABV7GCJ1</accession>
<gene>
    <name evidence="2" type="ORF">ACFOE0_07190</name>
</gene>
<evidence type="ECO:0008006" key="4">
    <source>
        <dbReference type="Google" id="ProtNLM"/>
    </source>
</evidence>
<keyword evidence="3" id="KW-1185">Reference proteome</keyword>
<keyword evidence="1" id="KW-0812">Transmembrane</keyword>
<evidence type="ECO:0000256" key="1">
    <source>
        <dbReference type="SAM" id="Phobius"/>
    </source>
</evidence>
<sequence>MNSEQLIIKPRVNRVAFYTAVPCLIFFLVLNIYYQPELSGGELTGLMFLLCIIMATLFLKALLAPWLAKITFTEKHVFEVTRFGGVKQIDYEDICVEECFMDKRGLYLSSSCGEPIFIPSKLFSKEDIEQAYRHLTKYIH</sequence>
<comment type="caution">
    <text evidence="2">The sequence shown here is derived from an EMBL/GenBank/DDBJ whole genome shotgun (WGS) entry which is preliminary data.</text>
</comment>
<dbReference type="EMBL" id="JBHRTD010000006">
    <property type="protein sequence ID" value="MFC3137976.1"/>
    <property type="molecule type" value="Genomic_DNA"/>
</dbReference>
<dbReference type="RefSeq" id="WP_248934840.1">
    <property type="nucleotide sequence ID" value="NZ_JAKILF010000002.1"/>
</dbReference>
<protein>
    <recommendedName>
        <fullName evidence="4">YcxB-like protein domain-containing protein</fullName>
    </recommendedName>
</protein>
<proteinExistence type="predicted"/>
<dbReference type="Proteomes" id="UP001595621">
    <property type="component" value="Unassembled WGS sequence"/>
</dbReference>
<keyword evidence="1" id="KW-1133">Transmembrane helix</keyword>
<feature type="transmembrane region" description="Helical" evidence="1">
    <location>
        <begin position="46"/>
        <end position="68"/>
    </location>
</feature>
<evidence type="ECO:0000313" key="2">
    <source>
        <dbReference type="EMBL" id="MFC3137976.1"/>
    </source>
</evidence>
<evidence type="ECO:0000313" key="3">
    <source>
        <dbReference type="Proteomes" id="UP001595621"/>
    </source>
</evidence>
<feature type="transmembrane region" description="Helical" evidence="1">
    <location>
        <begin position="15"/>
        <end position="34"/>
    </location>
</feature>